<organism evidence="7 8">
    <name type="scientific">Candidatus Raymondbacteria bacterium RIFOXYD12_FULL_49_13</name>
    <dbReference type="NCBI Taxonomy" id="1817890"/>
    <lineage>
        <taxon>Bacteria</taxon>
        <taxon>Raymondiibacteriota</taxon>
    </lineage>
</organism>
<comment type="cofactor">
    <cofactor evidence="1">
        <name>[4Fe-4S] cluster</name>
        <dbReference type="ChEBI" id="CHEBI:49883"/>
    </cofactor>
</comment>
<comment type="caution">
    <text evidence="7">The sequence shown here is derived from an EMBL/GenBank/DDBJ whole genome shotgun (WGS) entry which is preliminary data.</text>
</comment>
<evidence type="ECO:0000256" key="1">
    <source>
        <dbReference type="ARBA" id="ARBA00001966"/>
    </source>
</evidence>
<dbReference type="PANTHER" id="PTHR43409">
    <property type="entry name" value="ANAEROBIC MAGNESIUM-PROTOPORPHYRIN IX MONOMETHYL ESTER CYCLASE-RELATED"/>
    <property type="match status" value="1"/>
</dbReference>
<dbReference type="SFLD" id="SFLDG01082">
    <property type="entry name" value="B12-binding_domain_containing"/>
    <property type="match status" value="1"/>
</dbReference>
<evidence type="ECO:0000259" key="6">
    <source>
        <dbReference type="PROSITE" id="PS51918"/>
    </source>
</evidence>
<dbReference type="PANTHER" id="PTHR43409:SF4">
    <property type="entry name" value="RADICAL SAM SUPERFAMILY PROTEIN"/>
    <property type="match status" value="1"/>
</dbReference>
<feature type="domain" description="Radical SAM core" evidence="6">
    <location>
        <begin position="9"/>
        <end position="239"/>
    </location>
</feature>
<keyword evidence="3" id="KW-0479">Metal-binding</keyword>
<gene>
    <name evidence="7" type="ORF">A2519_08030</name>
</gene>
<evidence type="ECO:0000256" key="3">
    <source>
        <dbReference type="ARBA" id="ARBA00022723"/>
    </source>
</evidence>
<keyword evidence="5" id="KW-0411">Iron-sulfur</keyword>
<keyword evidence="2" id="KW-0949">S-adenosyl-L-methionine</keyword>
<dbReference type="AlphaFoldDB" id="A0A1F7F2I9"/>
<dbReference type="EMBL" id="MFYX01000139">
    <property type="protein sequence ID" value="OGK00885.1"/>
    <property type="molecule type" value="Genomic_DNA"/>
</dbReference>
<dbReference type="Pfam" id="PF04055">
    <property type="entry name" value="Radical_SAM"/>
    <property type="match status" value="1"/>
</dbReference>
<dbReference type="SFLD" id="SFLDS00029">
    <property type="entry name" value="Radical_SAM"/>
    <property type="match status" value="1"/>
</dbReference>
<reference evidence="7 8" key="1">
    <citation type="journal article" date="2016" name="Nat. Commun.">
        <title>Thousands of microbial genomes shed light on interconnected biogeochemical processes in an aquifer system.</title>
        <authorList>
            <person name="Anantharaman K."/>
            <person name="Brown C.T."/>
            <person name="Hug L.A."/>
            <person name="Sharon I."/>
            <person name="Castelle C.J."/>
            <person name="Probst A.J."/>
            <person name="Thomas B.C."/>
            <person name="Singh A."/>
            <person name="Wilkins M.J."/>
            <person name="Karaoz U."/>
            <person name="Brodie E.L."/>
            <person name="Williams K.H."/>
            <person name="Hubbard S.S."/>
            <person name="Banfield J.F."/>
        </authorList>
    </citation>
    <scope>NUCLEOTIDE SEQUENCE [LARGE SCALE GENOMIC DNA]</scope>
</reference>
<evidence type="ECO:0000256" key="2">
    <source>
        <dbReference type="ARBA" id="ARBA00022691"/>
    </source>
</evidence>
<dbReference type="PROSITE" id="PS51918">
    <property type="entry name" value="RADICAL_SAM"/>
    <property type="match status" value="1"/>
</dbReference>
<dbReference type="InterPro" id="IPR006638">
    <property type="entry name" value="Elp3/MiaA/NifB-like_rSAM"/>
</dbReference>
<dbReference type="InterPro" id="IPR007197">
    <property type="entry name" value="rSAM"/>
</dbReference>
<proteinExistence type="predicted"/>
<accession>A0A1F7F2I9</accession>
<name>A0A1F7F2I9_UNCRA</name>
<dbReference type="SFLD" id="SFLDG01095">
    <property type="entry name" value="Uncharacterised_Radical_SAM_Su"/>
    <property type="match status" value="1"/>
</dbReference>
<dbReference type="Gene3D" id="3.20.20.70">
    <property type="entry name" value="Aldolase class I"/>
    <property type="match status" value="1"/>
</dbReference>
<evidence type="ECO:0000256" key="4">
    <source>
        <dbReference type="ARBA" id="ARBA00023004"/>
    </source>
</evidence>
<dbReference type="SMART" id="SM00729">
    <property type="entry name" value="Elp3"/>
    <property type="match status" value="1"/>
</dbReference>
<dbReference type="GO" id="GO:0051536">
    <property type="term" value="F:iron-sulfur cluster binding"/>
    <property type="evidence" value="ECO:0007669"/>
    <property type="project" value="UniProtKB-KW"/>
</dbReference>
<keyword evidence="4" id="KW-0408">Iron</keyword>
<dbReference type="Proteomes" id="UP000179243">
    <property type="component" value="Unassembled WGS sequence"/>
</dbReference>
<dbReference type="GO" id="GO:0003824">
    <property type="term" value="F:catalytic activity"/>
    <property type="evidence" value="ECO:0007669"/>
    <property type="project" value="InterPro"/>
</dbReference>
<evidence type="ECO:0000256" key="5">
    <source>
        <dbReference type="ARBA" id="ARBA00023014"/>
    </source>
</evidence>
<dbReference type="InterPro" id="IPR013785">
    <property type="entry name" value="Aldolase_TIM"/>
</dbReference>
<dbReference type="InterPro" id="IPR051198">
    <property type="entry name" value="BchE-like"/>
</dbReference>
<dbReference type="GO" id="GO:0046872">
    <property type="term" value="F:metal ion binding"/>
    <property type="evidence" value="ECO:0007669"/>
    <property type="project" value="UniProtKB-KW"/>
</dbReference>
<dbReference type="SUPFAM" id="SSF102114">
    <property type="entry name" value="Radical SAM enzymes"/>
    <property type="match status" value="1"/>
</dbReference>
<protein>
    <recommendedName>
        <fullName evidence="6">Radical SAM core domain-containing protein</fullName>
    </recommendedName>
</protein>
<dbReference type="CDD" id="cd01335">
    <property type="entry name" value="Radical_SAM"/>
    <property type="match status" value="1"/>
</dbReference>
<evidence type="ECO:0000313" key="7">
    <source>
        <dbReference type="EMBL" id="OGK00885.1"/>
    </source>
</evidence>
<evidence type="ECO:0000313" key="8">
    <source>
        <dbReference type="Proteomes" id="UP000179243"/>
    </source>
</evidence>
<dbReference type="InterPro" id="IPR058240">
    <property type="entry name" value="rSAM_sf"/>
</dbReference>
<sequence length="292" mass="33062">MRYKEPLFRPPAEANSLIFQAAYGCPNNTCTFCGMYKGKKYSERDPIETFSDIAWAKEHYRNEKRVFLADGDVMFMRFDRIEAILKAIHDAFPHLARVNMYANSSSILGKSAVELKRLKELRLNTLYIGLESGSNEVLKILKKKDTAEQAIEAVQLANQCGLKCSVMVLLGAGGKALTQEHAQDTIKIVNAMQPAILSLLTMIPVPGTALVQDISKGHFIQLNKEEILLELREMILGFELNHTVFRCNHTSNPLPLEGRFPKDKESLIAQVDAMLRDKEFLNDEEWTSPWML</sequence>
<dbReference type="PROSITE" id="PS51257">
    <property type="entry name" value="PROKAR_LIPOPROTEIN"/>
    <property type="match status" value="1"/>
</dbReference>